<dbReference type="AlphaFoldDB" id="A0A9Q0ZMD8"/>
<comment type="caution">
    <text evidence="1">The sequence shown here is derived from an EMBL/GenBank/DDBJ whole genome shotgun (WGS) entry which is preliminary data.</text>
</comment>
<evidence type="ECO:0000313" key="1">
    <source>
        <dbReference type="EMBL" id="KAJ6739662.1"/>
    </source>
</evidence>
<dbReference type="EMBL" id="JAPFFM010000010">
    <property type="protein sequence ID" value="KAJ6739662.1"/>
    <property type="molecule type" value="Genomic_DNA"/>
</dbReference>
<proteinExistence type="predicted"/>
<evidence type="ECO:0000313" key="2">
    <source>
        <dbReference type="Proteomes" id="UP001151752"/>
    </source>
</evidence>
<reference evidence="1" key="2">
    <citation type="journal article" date="2023" name="Int. J. Mol. Sci.">
        <title>De Novo Assembly and Annotation of 11 Diverse Shrub Willow (Salix) Genomes Reveals Novel Gene Organization in Sex-Linked Regions.</title>
        <authorList>
            <person name="Hyden B."/>
            <person name="Feng K."/>
            <person name="Yates T.B."/>
            <person name="Jawdy S."/>
            <person name="Cereghino C."/>
            <person name="Smart L.B."/>
            <person name="Muchero W."/>
        </authorList>
    </citation>
    <scope>NUCLEOTIDE SEQUENCE</scope>
    <source>
        <tissue evidence="1">Shoot tip</tissue>
    </source>
</reference>
<accession>A0A9Q0ZMD8</accession>
<name>A0A9Q0ZMD8_9ROSI</name>
<keyword evidence="2" id="KW-1185">Reference proteome</keyword>
<reference evidence="1" key="1">
    <citation type="submission" date="2022-11" db="EMBL/GenBank/DDBJ databases">
        <authorList>
            <person name="Hyden B.L."/>
            <person name="Feng K."/>
            <person name="Yates T."/>
            <person name="Jawdy S."/>
            <person name="Smart L.B."/>
            <person name="Muchero W."/>
        </authorList>
    </citation>
    <scope>NUCLEOTIDE SEQUENCE</scope>
    <source>
        <tissue evidence="1">Shoot tip</tissue>
    </source>
</reference>
<sequence>MFYTKIEKGEKQIILSSINKGMQSSIPFIFCAELREQIGWVLHKSTNNMIELLIIFRNPKHTKLRVWESEEKKYIPNLKLNKAAMDGDFASSEVNTDGEIVNRMESFISKFREQARFLCS</sequence>
<protein>
    <submittedName>
        <fullName evidence="1">Uncharacterized protein</fullName>
    </submittedName>
</protein>
<gene>
    <name evidence="1" type="ORF">OIU74_004423</name>
</gene>
<dbReference type="Proteomes" id="UP001151752">
    <property type="component" value="Chromosome 4"/>
</dbReference>
<organism evidence="1 2">
    <name type="scientific">Salix koriyanagi</name>
    <dbReference type="NCBI Taxonomy" id="2511006"/>
    <lineage>
        <taxon>Eukaryota</taxon>
        <taxon>Viridiplantae</taxon>
        <taxon>Streptophyta</taxon>
        <taxon>Embryophyta</taxon>
        <taxon>Tracheophyta</taxon>
        <taxon>Spermatophyta</taxon>
        <taxon>Magnoliopsida</taxon>
        <taxon>eudicotyledons</taxon>
        <taxon>Gunneridae</taxon>
        <taxon>Pentapetalae</taxon>
        <taxon>rosids</taxon>
        <taxon>fabids</taxon>
        <taxon>Malpighiales</taxon>
        <taxon>Salicaceae</taxon>
        <taxon>Saliceae</taxon>
        <taxon>Salix</taxon>
    </lineage>
</organism>